<dbReference type="STRING" id="29341.RSJ17_16245"/>
<comment type="caution">
    <text evidence="2">The sequence shown here is derived from an EMBL/GenBank/DDBJ whole genome shotgun (WGS) entry which is preliminary data.</text>
</comment>
<evidence type="ECO:0008006" key="4">
    <source>
        <dbReference type="Google" id="ProtNLM"/>
    </source>
</evidence>
<dbReference type="EMBL" id="AYSO01000017">
    <property type="protein sequence ID" value="KIE46283.1"/>
    <property type="molecule type" value="Genomic_DNA"/>
</dbReference>
<accession>A0A0C1U424</accession>
<sequence length="155" mass="18083">MINCVLIVLFISIIFKEFKILKELVITTKKNLVEKIFFLIGSGAIIYITYAYARTWMHYLLGILGIILYVIDYFKSGITSNGFASVYRGLQFISWNKIQEVHINKGKNIKVSYSGDGFHHSLYFEIKDYDKIVEFLNEKLPNELVDVDCNFYIKK</sequence>
<name>A0A0C1U424_9CLOT</name>
<keyword evidence="3" id="KW-1185">Reference proteome</keyword>
<keyword evidence="1" id="KW-0812">Transmembrane</keyword>
<feature type="transmembrane region" description="Helical" evidence="1">
    <location>
        <begin position="32"/>
        <end position="50"/>
    </location>
</feature>
<evidence type="ECO:0000313" key="3">
    <source>
        <dbReference type="Proteomes" id="UP000031366"/>
    </source>
</evidence>
<evidence type="ECO:0000256" key="1">
    <source>
        <dbReference type="SAM" id="Phobius"/>
    </source>
</evidence>
<proteinExistence type="predicted"/>
<dbReference type="AlphaFoldDB" id="A0A0C1U424"/>
<keyword evidence="1" id="KW-0472">Membrane</keyword>
<dbReference type="Proteomes" id="UP000031366">
    <property type="component" value="Unassembled WGS sequence"/>
</dbReference>
<dbReference type="OrthoDB" id="1936954at2"/>
<protein>
    <recommendedName>
        <fullName evidence="4">DUF5673 domain-containing protein</fullName>
    </recommendedName>
</protein>
<feature type="transmembrane region" description="Helical" evidence="1">
    <location>
        <begin position="56"/>
        <end position="74"/>
    </location>
</feature>
<evidence type="ECO:0000313" key="2">
    <source>
        <dbReference type="EMBL" id="KIE46283.1"/>
    </source>
</evidence>
<gene>
    <name evidence="2" type="ORF">U732_1852</name>
</gene>
<dbReference type="RefSeq" id="WP_039633758.1">
    <property type="nucleotide sequence ID" value="NZ_AYSO01000017.1"/>
</dbReference>
<reference evidence="2 3" key="1">
    <citation type="journal article" date="2015" name="Infect. Genet. Evol.">
        <title>Genomic sequences of six botulinum neurotoxin-producing strains representing three clostridial species illustrate the mobility and diversity of botulinum neurotoxin genes.</title>
        <authorList>
            <person name="Smith T.J."/>
            <person name="Hill K.K."/>
            <person name="Xie G."/>
            <person name="Foley B.T."/>
            <person name="Williamson C.H."/>
            <person name="Foster J.T."/>
            <person name="Johnson S.L."/>
            <person name="Chertkov O."/>
            <person name="Teshima H."/>
            <person name="Gibbons H.S."/>
            <person name="Johnsky L.A."/>
            <person name="Karavis M.A."/>
            <person name="Smith L.A."/>
        </authorList>
    </citation>
    <scope>NUCLEOTIDE SEQUENCE [LARGE SCALE GENOMIC DNA]</scope>
    <source>
        <strain evidence="2 3">CDC 2741</strain>
    </source>
</reference>
<keyword evidence="1" id="KW-1133">Transmembrane helix</keyword>
<organism evidence="2 3">
    <name type="scientific">Clostridium argentinense CDC 2741</name>
    <dbReference type="NCBI Taxonomy" id="1418104"/>
    <lineage>
        <taxon>Bacteria</taxon>
        <taxon>Bacillati</taxon>
        <taxon>Bacillota</taxon>
        <taxon>Clostridia</taxon>
        <taxon>Eubacteriales</taxon>
        <taxon>Clostridiaceae</taxon>
        <taxon>Clostridium</taxon>
    </lineage>
</organism>